<keyword evidence="1" id="KW-0812">Transmembrane</keyword>
<gene>
    <name evidence="2" type="ORF">LCGC14_1583390</name>
</gene>
<name>A0A0F9LGE6_9ZZZZ</name>
<keyword evidence="1" id="KW-1133">Transmembrane helix</keyword>
<sequence>MPVILFVLGTIVIQGGLVLLIMWLVTSSDREARREEENRHRLASLEVEEERLRRAA</sequence>
<evidence type="ECO:0000313" key="2">
    <source>
        <dbReference type="EMBL" id="KKM26575.1"/>
    </source>
</evidence>
<organism evidence="2">
    <name type="scientific">marine sediment metagenome</name>
    <dbReference type="NCBI Taxonomy" id="412755"/>
    <lineage>
        <taxon>unclassified sequences</taxon>
        <taxon>metagenomes</taxon>
        <taxon>ecological metagenomes</taxon>
    </lineage>
</organism>
<comment type="caution">
    <text evidence="2">The sequence shown here is derived from an EMBL/GenBank/DDBJ whole genome shotgun (WGS) entry which is preliminary data.</text>
</comment>
<reference evidence="2" key="1">
    <citation type="journal article" date="2015" name="Nature">
        <title>Complex archaea that bridge the gap between prokaryotes and eukaryotes.</title>
        <authorList>
            <person name="Spang A."/>
            <person name="Saw J.H."/>
            <person name="Jorgensen S.L."/>
            <person name="Zaremba-Niedzwiedzka K."/>
            <person name="Martijn J."/>
            <person name="Lind A.E."/>
            <person name="van Eijk R."/>
            <person name="Schleper C."/>
            <person name="Guy L."/>
            <person name="Ettema T.J."/>
        </authorList>
    </citation>
    <scope>NUCLEOTIDE SEQUENCE</scope>
</reference>
<dbReference type="AlphaFoldDB" id="A0A0F9LGE6"/>
<protein>
    <submittedName>
        <fullName evidence="2">Uncharacterized protein</fullName>
    </submittedName>
</protein>
<accession>A0A0F9LGE6</accession>
<evidence type="ECO:0000256" key="1">
    <source>
        <dbReference type="SAM" id="Phobius"/>
    </source>
</evidence>
<keyword evidence="1" id="KW-0472">Membrane</keyword>
<dbReference type="EMBL" id="LAZR01012486">
    <property type="protein sequence ID" value="KKM26575.1"/>
    <property type="molecule type" value="Genomic_DNA"/>
</dbReference>
<feature type="transmembrane region" description="Helical" evidence="1">
    <location>
        <begin position="6"/>
        <end position="25"/>
    </location>
</feature>
<proteinExistence type="predicted"/>